<protein>
    <submittedName>
        <fullName evidence="2">Alpha/beta hydrolase</fullName>
    </submittedName>
</protein>
<evidence type="ECO:0000313" key="3">
    <source>
        <dbReference type="Proteomes" id="UP000644441"/>
    </source>
</evidence>
<dbReference type="InterPro" id="IPR051044">
    <property type="entry name" value="MAG_DAG_Lipase"/>
</dbReference>
<gene>
    <name evidence="2" type="ORF">ISO4_02969</name>
</gene>
<dbReference type="PANTHER" id="PTHR11614">
    <property type="entry name" value="PHOSPHOLIPASE-RELATED"/>
    <property type="match status" value="1"/>
</dbReference>
<comment type="caution">
    <text evidence="2">The sequence shown here is derived from an EMBL/GenBank/DDBJ whole genome shotgun (WGS) entry which is preliminary data.</text>
</comment>
<dbReference type="Proteomes" id="UP000644441">
    <property type="component" value="Unassembled WGS sequence"/>
</dbReference>
<dbReference type="SUPFAM" id="SSF53474">
    <property type="entry name" value="alpha/beta-Hydrolases"/>
    <property type="match status" value="1"/>
</dbReference>
<organism evidence="2 3">
    <name type="scientific">Alloalcanivorax venustensis ISO4</name>
    <dbReference type="NCBI Taxonomy" id="1177184"/>
    <lineage>
        <taxon>Bacteria</taxon>
        <taxon>Pseudomonadati</taxon>
        <taxon>Pseudomonadota</taxon>
        <taxon>Gammaproteobacteria</taxon>
        <taxon>Oceanospirillales</taxon>
        <taxon>Alcanivoracaceae</taxon>
        <taxon>Alloalcanivorax</taxon>
    </lineage>
</organism>
<proteinExistence type="predicted"/>
<dbReference type="GO" id="GO:0016787">
    <property type="term" value="F:hydrolase activity"/>
    <property type="evidence" value="ECO:0007669"/>
    <property type="project" value="UniProtKB-KW"/>
</dbReference>
<evidence type="ECO:0000313" key="2">
    <source>
        <dbReference type="EMBL" id="MBF5054367.1"/>
    </source>
</evidence>
<dbReference type="EMBL" id="ARXR01000040">
    <property type="protein sequence ID" value="MBF5054367.1"/>
    <property type="molecule type" value="Genomic_DNA"/>
</dbReference>
<evidence type="ECO:0000259" key="1">
    <source>
        <dbReference type="Pfam" id="PF12146"/>
    </source>
</evidence>
<dbReference type="InterPro" id="IPR022742">
    <property type="entry name" value="Hydrolase_4"/>
</dbReference>
<dbReference type="Pfam" id="PF12146">
    <property type="entry name" value="Hydrolase_4"/>
    <property type="match status" value="1"/>
</dbReference>
<sequence length="304" mass="33550">MTSECFVIGAGDGHTIAVHEWRAADPVGSLIWLHGMAEHGARYQALGETLAEHGWNLYCPDHRGHGASMDAADPPGHFADQDGWRLVMDDLGRVIDGIREREPGALVLGGHSMGSFIALAGAQAHGDKLDGLVLCGSDYHPPLYYRLMAALLKWQRRRHGARGQSPLVHKLTFEAWARSVPDARTDFDWLSADPAQVKAYIDDPKCGFQCTTATWLTLLSGLADVQSSKGLSRLPARLPILLLGGRQDPMSGGGKGMDRLQQALSRRRLPVERMDCPRGRHEILNDFCAPEVRQTLLEWLNRRI</sequence>
<dbReference type="RefSeq" id="WP_194856740.1">
    <property type="nucleotide sequence ID" value="NZ_ARXR01000040.1"/>
</dbReference>
<dbReference type="Gene3D" id="3.40.50.1820">
    <property type="entry name" value="alpha/beta hydrolase"/>
    <property type="match status" value="1"/>
</dbReference>
<reference evidence="2 3" key="1">
    <citation type="submission" date="2012-09" db="EMBL/GenBank/DDBJ databases">
        <title>Genome Sequence of alkane-degrading Bacterium Alcanivorax venustensis ISO4.</title>
        <authorList>
            <person name="Lai Q."/>
            <person name="Shao Z."/>
        </authorList>
    </citation>
    <scope>NUCLEOTIDE SEQUENCE [LARGE SCALE GENOMIC DNA]</scope>
    <source>
        <strain evidence="2 3">ISO4</strain>
    </source>
</reference>
<keyword evidence="3" id="KW-1185">Reference proteome</keyword>
<dbReference type="InterPro" id="IPR029058">
    <property type="entry name" value="AB_hydrolase_fold"/>
</dbReference>
<keyword evidence="2" id="KW-0378">Hydrolase</keyword>
<feature type="domain" description="Serine aminopeptidase S33" evidence="1">
    <location>
        <begin position="25"/>
        <end position="286"/>
    </location>
</feature>
<name>A0ABS0AL63_9GAMM</name>
<accession>A0ABS0AL63</accession>